<organism evidence="2 3">
    <name type="scientific">Rhizosaccharibacter radicis</name>
    <dbReference type="NCBI Taxonomy" id="2782605"/>
    <lineage>
        <taxon>Bacteria</taxon>
        <taxon>Pseudomonadati</taxon>
        <taxon>Pseudomonadota</taxon>
        <taxon>Alphaproteobacteria</taxon>
        <taxon>Acetobacterales</taxon>
        <taxon>Acetobacteraceae</taxon>
        <taxon>Rhizosaccharibacter</taxon>
    </lineage>
</organism>
<evidence type="ECO:0000313" key="3">
    <source>
        <dbReference type="Proteomes" id="UP001524547"/>
    </source>
</evidence>
<evidence type="ECO:0008006" key="4">
    <source>
        <dbReference type="Google" id="ProtNLM"/>
    </source>
</evidence>
<keyword evidence="3" id="KW-1185">Reference proteome</keyword>
<sequence length="286" mass="31318">MSDSSSGPDEDRLLVAGEYVLGTLPADERDAVRREADQDPLLADAIADWERRFHPLLLRFEAEAAPVPVPGDLWERVLRSLDGDDASRLHGQADARFPIRIVGDAHHDAARPEATHRETGHRDAAHRDAGHEAARAAWRRDRHRRHAPPPGWRGMATGGLSAAASGLASLFRSQPFPVGTLGDPGSQGATFLVQRVGRDGLRLEPLREVPSRPGQALALWARMPEQGSVRFLGTVPPEGFSFRRTGLPERSLELVITGEDAARPVDDHRRQGPRGPILWVGTVDRP</sequence>
<feature type="region of interest" description="Disordered" evidence="1">
    <location>
        <begin position="112"/>
        <end position="131"/>
    </location>
</feature>
<protein>
    <recommendedName>
        <fullName evidence="4">Anti-sigma factor</fullName>
    </recommendedName>
</protein>
<evidence type="ECO:0000256" key="1">
    <source>
        <dbReference type="SAM" id="MobiDB-lite"/>
    </source>
</evidence>
<gene>
    <name evidence="2" type="ORF">NFI88_15865</name>
</gene>
<reference evidence="2 3" key="1">
    <citation type="submission" date="2022-06" db="EMBL/GenBank/DDBJ databases">
        <title>Rhizosaccharibacter gen. nov. sp. nov. KSS12, endophytic bacteria isolated from sugarcane.</title>
        <authorList>
            <person name="Pitiwittayakul N."/>
        </authorList>
    </citation>
    <scope>NUCLEOTIDE SEQUENCE [LARGE SCALE GENOMIC DNA]</scope>
    <source>
        <strain evidence="2 3">KSS12</strain>
    </source>
</reference>
<dbReference type="RefSeq" id="WP_422921060.1">
    <property type="nucleotide sequence ID" value="NZ_JAMZEJ010000010.1"/>
</dbReference>
<dbReference type="EMBL" id="JAMZEJ010000010">
    <property type="protein sequence ID" value="MCQ8242310.1"/>
    <property type="molecule type" value="Genomic_DNA"/>
</dbReference>
<proteinExistence type="predicted"/>
<comment type="caution">
    <text evidence="2">The sequence shown here is derived from an EMBL/GenBank/DDBJ whole genome shotgun (WGS) entry which is preliminary data.</text>
</comment>
<evidence type="ECO:0000313" key="2">
    <source>
        <dbReference type="EMBL" id="MCQ8242310.1"/>
    </source>
</evidence>
<accession>A0ABT1W3Y8</accession>
<name>A0ABT1W3Y8_9PROT</name>
<dbReference type="Proteomes" id="UP001524547">
    <property type="component" value="Unassembled WGS sequence"/>
</dbReference>